<proteinExistence type="inferred from homology"/>
<organism evidence="5 6">
    <name type="scientific">Sphingomonas natans</name>
    <dbReference type="NCBI Taxonomy" id="3063330"/>
    <lineage>
        <taxon>Bacteria</taxon>
        <taxon>Pseudomonadati</taxon>
        <taxon>Pseudomonadota</taxon>
        <taxon>Alphaproteobacteria</taxon>
        <taxon>Sphingomonadales</taxon>
        <taxon>Sphingomonadaceae</taxon>
        <taxon>Sphingomonas</taxon>
    </lineage>
</organism>
<accession>A0ABT8YEE8</accession>
<dbReference type="SUPFAM" id="SSF51197">
    <property type="entry name" value="Clavaminate synthase-like"/>
    <property type="match status" value="1"/>
</dbReference>
<evidence type="ECO:0000259" key="4">
    <source>
        <dbReference type="Pfam" id="PF05118"/>
    </source>
</evidence>
<dbReference type="InterPro" id="IPR007803">
    <property type="entry name" value="Asp/Arg/Pro-Hydrxlase"/>
</dbReference>
<dbReference type="PANTHER" id="PTHR46332">
    <property type="entry name" value="ASPARTATE BETA-HYDROXYLASE DOMAIN-CONTAINING PROTEIN 2"/>
    <property type="match status" value="1"/>
</dbReference>
<sequence>MRLGRRLRIALDALIARSSLIPNDPLLDPDLFDWTAMLRANWQAIRDEALAVVRQPDLVPLLDEISPDHQDIAPPGKWRSFFLHGYGFSVPENLARCPRTADLVARIPGLNSAFFSILAPGAHIPAHRGVTKALLTCHLGLIVPEGRLEMAVGPETVRWAPGETILFDDSWTHEVWNETAETRVILLLQVKRPLRAPGKWLADAFLWLIRKSPFVREAKANVELWNASLAKIERSHGLDATA</sequence>
<evidence type="ECO:0000256" key="2">
    <source>
        <dbReference type="ARBA" id="ARBA00022964"/>
    </source>
</evidence>
<dbReference type="Proteomes" id="UP001169764">
    <property type="component" value="Unassembled WGS sequence"/>
</dbReference>
<feature type="domain" description="Aspartyl/asparaginy/proline hydroxylase" evidence="4">
    <location>
        <begin position="40"/>
        <end position="193"/>
    </location>
</feature>
<protein>
    <submittedName>
        <fullName evidence="5">Aspartyl/asparaginyl beta-hydroxylase domain-containing protein</fullName>
    </submittedName>
</protein>
<evidence type="ECO:0000256" key="1">
    <source>
        <dbReference type="ARBA" id="ARBA00007730"/>
    </source>
</evidence>
<gene>
    <name evidence="5" type="ORF">Q4F19_20370</name>
</gene>
<evidence type="ECO:0000313" key="6">
    <source>
        <dbReference type="Proteomes" id="UP001169764"/>
    </source>
</evidence>
<keyword evidence="6" id="KW-1185">Reference proteome</keyword>
<name>A0ABT8YEE8_9SPHN</name>
<comment type="similarity">
    <text evidence="1">Belongs to the aspartyl/asparaginyl beta-hydroxylase family.</text>
</comment>
<dbReference type="Pfam" id="PF05118">
    <property type="entry name" value="Asp_Arg_Hydrox"/>
    <property type="match status" value="1"/>
</dbReference>
<dbReference type="InterPro" id="IPR027443">
    <property type="entry name" value="IPNS-like_sf"/>
</dbReference>
<dbReference type="RefSeq" id="WP_303546565.1">
    <property type="nucleotide sequence ID" value="NZ_JAUOTP010000012.1"/>
</dbReference>
<dbReference type="Gene3D" id="2.60.120.330">
    <property type="entry name" value="B-lactam Antibiotic, Isopenicillin N Synthase, Chain"/>
    <property type="match status" value="1"/>
</dbReference>
<reference evidence="5" key="1">
    <citation type="submission" date="2023-07" db="EMBL/GenBank/DDBJ databases">
        <authorList>
            <person name="Kim M."/>
        </authorList>
    </citation>
    <scope>NUCLEOTIDE SEQUENCE</scope>
    <source>
        <strain evidence="5">BIUV-7</strain>
    </source>
</reference>
<dbReference type="EMBL" id="JAUOTP010000012">
    <property type="protein sequence ID" value="MDO6416751.1"/>
    <property type="molecule type" value="Genomic_DNA"/>
</dbReference>
<evidence type="ECO:0000313" key="5">
    <source>
        <dbReference type="EMBL" id="MDO6416751.1"/>
    </source>
</evidence>
<keyword evidence="2" id="KW-0223">Dioxygenase</keyword>
<comment type="caution">
    <text evidence="5">The sequence shown here is derived from an EMBL/GenBank/DDBJ whole genome shotgun (WGS) entry which is preliminary data.</text>
</comment>
<evidence type="ECO:0000256" key="3">
    <source>
        <dbReference type="ARBA" id="ARBA00023002"/>
    </source>
</evidence>
<keyword evidence="3" id="KW-0560">Oxidoreductase</keyword>
<dbReference type="InterPro" id="IPR051821">
    <property type="entry name" value="Asp/Asn_beta-hydroxylase"/>
</dbReference>
<dbReference type="PANTHER" id="PTHR46332:SF5">
    <property type="entry name" value="ASPARTATE BETA-HYDROXYLASE DOMAIN CONTAINING 2"/>
    <property type="match status" value="1"/>
</dbReference>